<organism evidence="4 5">
    <name type="scientific">Rhynchospora pubera</name>
    <dbReference type="NCBI Taxonomy" id="906938"/>
    <lineage>
        <taxon>Eukaryota</taxon>
        <taxon>Viridiplantae</taxon>
        <taxon>Streptophyta</taxon>
        <taxon>Embryophyta</taxon>
        <taxon>Tracheophyta</taxon>
        <taxon>Spermatophyta</taxon>
        <taxon>Magnoliopsida</taxon>
        <taxon>Liliopsida</taxon>
        <taxon>Poales</taxon>
        <taxon>Cyperaceae</taxon>
        <taxon>Cyperoideae</taxon>
        <taxon>Rhynchosporeae</taxon>
        <taxon>Rhynchospora</taxon>
    </lineage>
</organism>
<feature type="domain" description="Protein kinase" evidence="3">
    <location>
        <begin position="1"/>
        <end position="128"/>
    </location>
</feature>
<dbReference type="GO" id="GO:0007166">
    <property type="term" value="P:cell surface receptor signaling pathway"/>
    <property type="evidence" value="ECO:0007669"/>
    <property type="project" value="InterPro"/>
</dbReference>
<dbReference type="InterPro" id="IPR011009">
    <property type="entry name" value="Kinase-like_dom_sf"/>
</dbReference>
<dbReference type="Proteomes" id="UP001140206">
    <property type="component" value="Chromosome 2"/>
</dbReference>
<dbReference type="GO" id="GO:0005524">
    <property type="term" value="F:ATP binding"/>
    <property type="evidence" value="ECO:0007669"/>
    <property type="project" value="UniProtKB-KW"/>
</dbReference>
<protein>
    <submittedName>
        <fullName evidence="4">Wall-associated kinase family protein</fullName>
    </submittedName>
</protein>
<keyword evidence="1" id="KW-0547">Nucleotide-binding</keyword>
<dbReference type="Pfam" id="PF00069">
    <property type="entry name" value="Pkinase"/>
    <property type="match status" value="1"/>
</dbReference>
<evidence type="ECO:0000313" key="5">
    <source>
        <dbReference type="Proteomes" id="UP001140206"/>
    </source>
</evidence>
<keyword evidence="4" id="KW-0418">Kinase</keyword>
<dbReference type="PANTHER" id="PTHR27005:SF479">
    <property type="entry name" value="OS06G0706600 PROTEIN"/>
    <property type="match status" value="1"/>
</dbReference>
<evidence type="ECO:0000313" key="4">
    <source>
        <dbReference type="EMBL" id="KAJ4787238.1"/>
    </source>
</evidence>
<accession>A0AAV8F8V5</accession>
<dbReference type="GO" id="GO:0004674">
    <property type="term" value="F:protein serine/threonine kinase activity"/>
    <property type="evidence" value="ECO:0007669"/>
    <property type="project" value="TreeGrafter"/>
</dbReference>
<gene>
    <name evidence="4" type="ORF">LUZ62_038484</name>
</gene>
<comment type="caution">
    <text evidence="4">The sequence shown here is derived from an EMBL/GenBank/DDBJ whole genome shotgun (WGS) entry which is preliminary data.</text>
</comment>
<keyword evidence="2" id="KW-0067">ATP-binding</keyword>
<name>A0AAV8F8V5_9POAL</name>
<dbReference type="Gene3D" id="1.10.510.10">
    <property type="entry name" value="Transferase(Phosphotransferase) domain 1"/>
    <property type="match status" value="1"/>
</dbReference>
<evidence type="ECO:0000256" key="2">
    <source>
        <dbReference type="ARBA" id="ARBA00022840"/>
    </source>
</evidence>
<dbReference type="SUPFAM" id="SSF56112">
    <property type="entry name" value="Protein kinase-like (PK-like)"/>
    <property type="match status" value="1"/>
</dbReference>
<dbReference type="InterPro" id="IPR000719">
    <property type="entry name" value="Prot_kinase_dom"/>
</dbReference>
<keyword evidence="5" id="KW-1185">Reference proteome</keyword>
<evidence type="ECO:0000259" key="3">
    <source>
        <dbReference type="PROSITE" id="PS50011"/>
    </source>
</evidence>
<dbReference type="PANTHER" id="PTHR27005">
    <property type="entry name" value="WALL-ASSOCIATED RECEPTOR KINASE-LIKE 21"/>
    <property type="match status" value="1"/>
</dbReference>
<dbReference type="GO" id="GO:0005886">
    <property type="term" value="C:plasma membrane"/>
    <property type="evidence" value="ECO:0007669"/>
    <property type="project" value="TreeGrafter"/>
</dbReference>
<dbReference type="AlphaFoldDB" id="A0AAV8F8V5"/>
<reference evidence="4" key="1">
    <citation type="submission" date="2022-08" db="EMBL/GenBank/DDBJ databases">
        <authorList>
            <person name="Marques A."/>
        </authorList>
    </citation>
    <scope>NUCLEOTIDE SEQUENCE</scope>
    <source>
        <strain evidence="4">RhyPub2mFocal</strain>
        <tissue evidence="4">Leaves</tissue>
    </source>
</reference>
<dbReference type="InterPro" id="IPR045274">
    <property type="entry name" value="WAK-like"/>
</dbReference>
<dbReference type="PROSITE" id="PS50011">
    <property type="entry name" value="PROTEIN_KINASE_DOM"/>
    <property type="match status" value="1"/>
</dbReference>
<evidence type="ECO:0000256" key="1">
    <source>
        <dbReference type="ARBA" id="ARBA00022741"/>
    </source>
</evidence>
<sequence length="169" mass="19271">MQFVTLVQGTCGYLDPEYMQSCHLTYKSDVYSFGVILLELLTSKPVIDFDAPEEKMSLSSCFLSAMEEKKIGELLDDEIKNEDDMEVIMEFAELAKECLNMKGDERPTMNEVAEELDRIRKPKQHPWGQEYHPEETESLLGQASYGTEIEHSGYFSLEKKARKGIAAGR</sequence>
<proteinExistence type="predicted"/>
<keyword evidence="4" id="KW-0808">Transferase</keyword>
<dbReference type="EMBL" id="JAMFTS010000002">
    <property type="protein sequence ID" value="KAJ4787238.1"/>
    <property type="molecule type" value="Genomic_DNA"/>
</dbReference>